<evidence type="ECO:0000259" key="4">
    <source>
        <dbReference type="Pfam" id="PF08241"/>
    </source>
</evidence>
<dbReference type="Proteomes" id="UP000537326">
    <property type="component" value="Unassembled WGS sequence"/>
</dbReference>
<evidence type="ECO:0000256" key="2">
    <source>
        <dbReference type="ARBA" id="ARBA00022679"/>
    </source>
</evidence>
<keyword evidence="6" id="KW-1185">Reference proteome</keyword>
<dbReference type="CDD" id="cd02440">
    <property type="entry name" value="AdoMet_MTases"/>
    <property type="match status" value="1"/>
</dbReference>
<evidence type="ECO:0000313" key="5">
    <source>
        <dbReference type="EMBL" id="NYI10718.1"/>
    </source>
</evidence>
<gene>
    <name evidence="5" type="ORF">BKA05_002233</name>
</gene>
<dbReference type="InterPro" id="IPR013216">
    <property type="entry name" value="Methyltransf_11"/>
</dbReference>
<dbReference type="RefSeq" id="WP_343045627.1">
    <property type="nucleotide sequence ID" value="NZ_BAAAPP010000005.1"/>
</dbReference>
<dbReference type="PANTHER" id="PTHR43464">
    <property type="entry name" value="METHYLTRANSFERASE"/>
    <property type="match status" value="1"/>
</dbReference>
<keyword evidence="3" id="KW-0949">S-adenosyl-L-methionine</keyword>
<dbReference type="AlphaFoldDB" id="A0A7Z0C341"/>
<proteinExistence type="predicted"/>
<dbReference type="GO" id="GO:0008757">
    <property type="term" value="F:S-adenosylmethionine-dependent methyltransferase activity"/>
    <property type="evidence" value="ECO:0007669"/>
    <property type="project" value="InterPro"/>
</dbReference>
<organism evidence="5 6">
    <name type="scientific">Nocardioides marinus</name>
    <dbReference type="NCBI Taxonomy" id="374514"/>
    <lineage>
        <taxon>Bacteria</taxon>
        <taxon>Bacillati</taxon>
        <taxon>Actinomycetota</taxon>
        <taxon>Actinomycetes</taxon>
        <taxon>Propionibacteriales</taxon>
        <taxon>Nocardioidaceae</taxon>
        <taxon>Nocardioides</taxon>
    </lineage>
</organism>
<protein>
    <submittedName>
        <fullName evidence="5">SAM-dependent methyltransferase</fullName>
    </submittedName>
</protein>
<dbReference type="InterPro" id="IPR029063">
    <property type="entry name" value="SAM-dependent_MTases_sf"/>
</dbReference>
<reference evidence="5 6" key="1">
    <citation type="submission" date="2020-07" db="EMBL/GenBank/DDBJ databases">
        <title>Sequencing the genomes of 1000 actinobacteria strains.</title>
        <authorList>
            <person name="Klenk H.-P."/>
        </authorList>
    </citation>
    <scope>NUCLEOTIDE SEQUENCE [LARGE SCALE GENOMIC DNA]</scope>
    <source>
        <strain evidence="5 6">DSM 18248</strain>
    </source>
</reference>
<name>A0A7Z0C341_9ACTN</name>
<dbReference type="SUPFAM" id="SSF53335">
    <property type="entry name" value="S-adenosyl-L-methionine-dependent methyltransferases"/>
    <property type="match status" value="1"/>
</dbReference>
<dbReference type="GO" id="GO:0032259">
    <property type="term" value="P:methylation"/>
    <property type="evidence" value="ECO:0007669"/>
    <property type="project" value="UniProtKB-KW"/>
</dbReference>
<evidence type="ECO:0000256" key="3">
    <source>
        <dbReference type="ARBA" id="ARBA00022691"/>
    </source>
</evidence>
<sequence>MTDYDDFAVAYARSNESNLFNAHYARPEVVRLLGDLRGRRVLDVGCGSGTLTESLVEQGAVVTGSDRSAAMVELARERLGDRAELDVVDLSSPLPYADASFDDAVACLVLHYVQDWSAPLAELRRVLRPGGRVVVVVNHPTAHAVVYPDADYFATREYSEDYEFDGRTVWLTFWHRPLHAMSDAFTEAGFRIGTISEPPPAPGTPVELLPPGLEPGRSFICFLFMVLEAV</sequence>
<evidence type="ECO:0000313" key="6">
    <source>
        <dbReference type="Proteomes" id="UP000537326"/>
    </source>
</evidence>
<dbReference type="PANTHER" id="PTHR43464:SF19">
    <property type="entry name" value="UBIQUINONE BIOSYNTHESIS O-METHYLTRANSFERASE, MITOCHONDRIAL"/>
    <property type="match status" value="1"/>
</dbReference>
<comment type="caution">
    <text evidence="5">The sequence shown here is derived from an EMBL/GenBank/DDBJ whole genome shotgun (WGS) entry which is preliminary data.</text>
</comment>
<accession>A0A7Z0C341</accession>
<evidence type="ECO:0000256" key="1">
    <source>
        <dbReference type="ARBA" id="ARBA00022603"/>
    </source>
</evidence>
<keyword evidence="1 5" id="KW-0489">Methyltransferase</keyword>
<dbReference type="EMBL" id="JACBZI010000001">
    <property type="protein sequence ID" value="NYI10718.1"/>
    <property type="molecule type" value="Genomic_DNA"/>
</dbReference>
<dbReference type="Pfam" id="PF08241">
    <property type="entry name" value="Methyltransf_11"/>
    <property type="match status" value="1"/>
</dbReference>
<dbReference type="Gene3D" id="3.40.50.150">
    <property type="entry name" value="Vaccinia Virus protein VP39"/>
    <property type="match status" value="1"/>
</dbReference>
<keyword evidence="2 5" id="KW-0808">Transferase</keyword>
<feature type="domain" description="Methyltransferase type 11" evidence="4">
    <location>
        <begin position="42"/>
        <end position="135"/>
    </location>
</feature>